<feature type="compositionally biased region" description="Polar residues" evidence="1">
    <location>
        <begin position="78"/>
        <end position="90"/>
    </location>
</feature>
<evidence type="ECO:0000256" key="1">
    <source>
        <dbReference type="SAM" id="MobiDB-lite"/>
    </source>
</evidence>
<dbReference type="Proteomes" id="UP001469553">
    <property type="component" value="Unassembled WGS sequence"/>
</dbReference>
<protein>
    <submittedName>
        <fullName evidence="2">Uncharacterized protein</fullName>
    </submittedName>
</protein>
<accession>A0ABV0YFQ0</accession>
<proteinExistence type="predicted"/>
<sequence>MHTGVHRAMFGPGIHSQWGILICNGKEQREVGVGPGGKNNYCYCPKQTPYLCHHGGVKPPLSQKRSANGEEICNHIQFSRDMSSSDTQKVYSAPLQEGV</sequence>
<organism evidence="2 3">
    <name type="scientific">Ameca splendens</name>
    <dbReference type="NCBI Taxonomy" id="208324"/>
    <lineage>
        <taxon>Eukaryota</taxon>
        <taxon>Metazoa</taxon>
        <taxon>Chordata</taxon>
        <taxon>Craniata</taxon>
        <taxon>Vertebrata</taxon>
        <taxon>Euteleostomi</taxon>
        <taxon>Actinopterygii</taxon>
        <taxon>Neopterygii</taxon>
        <taxon>Teleostei</taxon>
        <taxon>Neoteleostei</taxon>
        <taxon>Acanthomorphata</taxon>
        <taxon>Ovalentaria</taxon>
        <taxon>Atherinomorphae</taxon>
        <taxon>Cyprinodontiformes</taxon>
        <taxon>Goodeidae</taxon>
        <taxon>Ameca</taxon>
    </lineage>
</organism>
<comment type="caution">
    <text evidence="2">The sequence shown here is derived from an EMBL/GenBank/DDBJ whole genome shotgun (WGS) entry which is preliminary data.</text>
</comment>
<keyword evidence="3" id="KW-1185">Reference proteome</keyword>
<gene>
    <name evidence="2" type="ORF">AMECASPLE_021693</name>
</gene>
<evidence type="ECO:0000313" key="2">
    <source>
        <dbReference type="EMBL" id="MEQ2292293.1"/>
    </source>
</evidence>
<dbReference type="EMBL" id="JAHRIP010030100">
    <property type="protein sequence ID" value="MEQ2292293.1"/>
    <property type="molecule type" value="Genomic_DNA"/>
</dbReference>
<name>A0ABV0YFQ0_9TELE</name>
<evidence type="ECO:0000313" key="3">
    <source>
        <dbReference type="Proteomes" id="UP001469553"/>
    </source>
</evidence>
<feature type="region of interest" description="Disordered" evidence="1">
    <location>
        <begin position="78"/>
        <end position="99"/>
    </location>
</feature>
<reference evidence="2 3" key="1">
    <citation type="submission" date="2021-06" db="EMBL/GenBank/DDBJ databases">
        <authorList>
            <person name="Palmer J.M."/>
        </authorList>
    </citation>
    <scope>NUCLEOTIDE SEQUENCE [LARGE SCALE GENOMIC DNA]</scope>
    <source>
        <strain evidence="2 3">AS_MEX2019</strain>
        <tissue evidence="2">Muscle</tissue>
    </source>
</reference>